<reference evidence="2 3" key="1">
    <citation type="submission" date="2016-10" db="EMBL/GenBank/DDBJ databases">
        <authorList>
            <person name="de Groot N.N."/>
        </authorList>
    </citation>
    <scope>NUCLEOTIDE SEQUENCE [LARGE SCALE GENOMIC DNA]</scope>
    <source>
        <strain evidence="2 3">CPCC 202699</strain>
    </source>
</reference>
<accession>A0A1H3K528</accession>
<gene>
    <name evidence="2" type="ORF">SAMN05421504_105658</name>
</gene>
<dbReference type="AlphaFoldDB" id="A0A1H3K528"/>
<feature type="domain" description="SnoaL-like" evidence="1">
    <location>
        <begin position="8"/>
        <end position="131"/>
    </location>
</feature>
<dbReference type="InterPro" id="IPR032710">
    <property type="entry name" value="NTF2-like_dom_sf"/>
</dbReference>
<protein>
    <recommendedName>
        <fullName evidence="1">SnoaL-like domain-containing protein</fullName>
    </recommendedName>
</protein>
<dbReference type="Proteomes" id="UP000199515">
    <property type="component" value="Unassembled WGS sequence"/>
</dbReference>
<sequence length="145" mass="15903">MTQDETRIREIFAAHVAAMRAKDADALVARFAPDAVTFTLAPPLSNSGEAVTDPAGVGAWLAGFTGEMDYEFRDLELAIGEDVAFAHGLTRLSATPQGDTEQFDLWFRVTVGLRKIDGEWLVTHEHQSTPFYMDGSFRAAVDLKP</sequence>
<organism evidence="2 3">
    <name type="scientific">Amycolatopsis xylanica</name>
    <dbReference type="NCBI Taxonomy" id="589385"/>
    <lineage>
        <taxon>Bacteria</taxon>
        <taxon>Bacillati</taxon>
        <taxon>Actinomycetota</taxon>
        <taxon>Actinomycetes</taxon>
        <taxon>Pseudonocardiales</taxon>
        <taxon>Pseudonocardiaceae</taxon>
        <taxon>Amycolatopsis</taxon>
    </lineage>
</organism>
<evidence type="ECO:0000259" key="1">
    <source>
        <dbReference type="Pfam" id="PF13474"/>
    </source>
</evidence>
<dbReference type="STRING" id="589385.SAMN05421504_105658"/>
<dbReference type="InterPro" id="IPR037401">
    <property type="entry name" value="SnoaL-like"/>
</dbReference>
<dbReference type="Gene3D" id="3.10.450.50">
    <property type="match status" value="1"/>
</dbReference>
<dbReference type="SUPFAM" id="SSF54427">
    <property type="entry name" value="NTF2-like"/>
    <property type="match status" value="1"/>
</dbReference>
<dbReference type="OrthoDB" id="9812295at2"/>
<proteinExistence type="predicted"/>
<dbReference type="EMBL" id="FNON01000005">
    <property type="protein sequence ID" value="SDY47302.1"/>
    <property type="molecule type" value="Genomic_DNA"/>
</dbReference>
<evidence type="ECO:0000313" key="2">
    <source>
        <dbReference type="EMBL" id="SDY47302.1"/>
    </source>
</evidence>
<keyword evidence="3" id="KW-1185">Reference proteome</keyword>
<evidence type="ECO:0000313" key="3">
    <source>
        <dbReference type="Proteomes" id="UP000199515"/>
    </source>
</evidence>
<dbReference type="RefSeq" id="WP_091293016.1">
    <property type="nucleotide sequence ID" value="NZ_FNON01000005.1"/>
</dbReference>
<dbReference type="Pfam" id="PF13474">
    <property type="entry name" value="SnoaL_3"/>
    <property type="match status" value="1"/>
</dbReference>
<name>A0A1H3K528_9PSEU</name>